<organism evidence="2 3">
    <name type="scientific">Streblomastix strix</name>
    <dbReference type="NCBI Taxonomy" id="222440"/>
    <lineage>
        <taxon>Eukaryota</taxon>
        <taxon>Metamonada</taxon>
        <taxon>Preaxostyla</taxon>
        <taxon>Oxymonadida</taxon>
        <taxon>Streblomastigidae</taxon>
        <taxon>Streblomastix</taxon>
    </lineage>
</organism>
<dbReference type="EMBL" id="SNRW01000834">
    <property type="protein sequence ID" value="KAA6399021.1"/>
    <property type="molecule type" value="Genomic_DNA"/>
</dbReference>
<proteinExistence type="predicted"/>
<dbReference type="AlphaFoldDB" id="A0A5J4WVN7"/>
<reference evidence="2 3" key="1">
    <citation type="submission" date="2019-03" db="EMBL/GenBank/DDBJ databases">
        <title>Single cell metagenomics reveals metabolic interactions within the superorganism composed of flagellate Streblomastix strix and complex community of Bacteroidetes bacteria on its surface.</title>
        <authorList>
            <person name="Treitli S.C."/>
            <person name="Kolisko M."/>
            <person name="Husnik F."/>
            <person name="Keeling P."/>
            <person name="Hampl V."/>
        </authorList>
    </citation>
    <scope>NUCLEOTIDE SEQUENCE [LARGE SCALE GENOMIC DNA]</scope>
    <source>
        <strain evidence="2">ST1C</strain>
    </source>
</reference>
<feature type="region of interest" description="Disordered" evidence="1">
    <location>
        <begin position="1"/>
        <end position="21"/>
    </location>
</feature>
<sequence>MEKDIEDTKQIERKSNSSIHGTQILQDIQSKQPPNLAVTGKSIRNQIITGKSGINSPTATFPTSTIDDLEQELEVQLIHQTLNDEELMLSQYFANETGQNKSNPMMKIFVDFTDSSLAFPSSEAGIERKFIQAKRFIGIGGQRVSLQILICELA</sequence>
<protein>
    <submittedName>
        <fullName evidence="2">Uncharacterized protein</fullName>
    </submittedName>
</protein>
<gene>
    <name evidence="2" type="ORF">EZS28_005453</name>
</gene>
<evidence type="ECO:0000313" key="3">
    <source>
        <dbReference type="Proteomes" id="UP000324800"/>
    </source>
</evidence>
<feature type="compositionally biased region" description="Basic and acidic residues" evidence="1">
    <location>
        <begin position="1"/>
        <end position="15"/>
    </location>
</feature>
<evidence type="ECO:0000313" key="2">
    <source>
        <dbReference type="EMBL" id="KAA6399021.1"/>
    </source>
</evidence>
<name>A0A5J4WVN7_9EUKA</name>
<evidence type="ECO:0000256" key="1">
    <source>
        <dbReference type="SAM" id="MobiDB-lite"/>
    </source>
</evidence>
<dbReference type="Proteomes" id="UP000324800">
    <property type="component" value="Unassembled WGS sequence"/>
</dbReference>
<accession>A0A5J4WVN7</accession>
<comment type="caution">
    <text evidence="2">The sequence shown here is derived from an EMBL/GenBank/DDBJ whole genome shotgun (WGS) entry which is preliminary data.</text>
</comment>